<dbReference type="EMBL" id="GBXM01062756">
    <property type="protein sequence ID" value="JAH45821.1"/>
    <property type="molecule type" value="Transcribed_RNA"/>
</dbReference>
<protein>
    <submittedName>
        <fullName evidence="1">Uncharacterized protein</fullName>
    </submittedName>
</protein>
<proteinExistence type="predicted"/>
<name>A0A0E9SX16_ANGAN</name>
<evidence type="ECO:0000313" key="1">
    <source>
        <dbReference type="EMBL" id="JAH45821.1"/>
    </source>
</evidence>
<organism evidence="1">
    <name type="scientific">Anguilla anguilla</name>
    <name type="common">European freshwater eel</name>
    <name type="synonym">Muraena anguilla</name>
    <dbReference type="NCBI Taxonomy" id="7936"/>
    <lineage>
        <taxon>Eukaryota</taxon>
        <taxon>Metazoa</taxon>
        <taxon>Chordata</taxon>
        <taxon>Craniata</taxon>
        <taxon>Vertebrata</taxon>
        <taxon>Euteleostomi</taxon>
        <taxon>Actinopterygii</taxon>
        <taxon>Neopterygii</taxon>
        <taxon>Teleostei</taxon>
        <taxon>Anguilliformes</taxon>
        <taxon>Anguillidae</taxon>
        <taxon>Anguilla</taxon>
    </lineage>
</organism>
<reference evidence="1" key="2">
    <citation type="journal article" date="2015" name="Fish Shellfish Immunol.">
        <title>Early steps in the European eel (Anguilla anguilla)-Vibrio vulnificus interaction in the gills: Role of the RtxA13 toxin.</title>
        <authorList>
            <person name="Callol A."/>
            <person name="Pajuelo D."/>
            <person name="Ebbesson L."/>
            <person name="Teles M."/>
            <person name="MacKenzie S."/>
            <person name="Amaro C."/>
        </authorList>
    </citation>
    <scope>NUCLEOTIDE SEQUENCE</scope>
</reference>
<dbReference type="AlphaFoldDB" id="A0A0E9SX16"/>
<accession>A0A0E9SX16</accession>
<sequence length="42" mass="4691">MAWQGWVFGAWHFWRKGEGWFCAFPSRDRGGGGGGALRCSSK</sequence>
<reference evidence="1" key="1">
    <citation type="submission" date="2014-11" db="EMBL/GenBank/DDBJ databases">
        <authorList>
            <person name="Amaro Gonzalez C."/>
        </authorList>
    </citation>
    <scope>NUCLEOTIDE SEQUENCE</scope>
</reference>